<dbReference type="GO" id="GO:0006826">
    <property type="term" value="P:iron ion transport"/>
    <property type="evidence" value="ECO:0007669"/>
    <property type="project" value="UniProtKB-KW"/>
</dbReference>
<dbReference type="GO" id="GO:0016887">
    <property type="term" value="F:ATP hydrolysis activity"/>
    <property type="evidence" value="ECO:0007669"/>
    <property type="project" value="InterPro"/>
</dbReference>
<comment type="subcellular location">
    <subcellularLocation>
        <location evidence="1">Cell membrane</location>
        <topology evidence="1">Peripheral membrane protein</topology>
    </subcellularLocation>
</comment>
<accession>A0A1D8JE11</accession>
<evidence type="ECO:0000313" key="11">
    <source>
        <dbReference type="EMBL" id="AOV06949.1"/>
    </source>
</evidence>
<evidence type="ECO:0000256" key="9">
    <source>
        <dbReference type="ARBA" id="ARBA00023136"/>
    </source>
</evidence>
<dbReference type="InterPro" id="IPR003593">
    <property type="entry name" value="AAA+_ATPase"/>
</dbReference>
<dbReference type="InterPro" id="IPR051535">
    <property type="entry name" value="Siderophore_ABC-ATPase"/>
</dbReference>
<protein>
    <submittedName>
        <fullName evidence="11">Iron ABC transporter ATP-binding protein</fullName>
    </submittedName>
</protein>
<evidence type="ECO:0000256" key="7">
    <source>
        <dbReference type="ARBA" id="ARBA00023004"/>
    </source>
</evidence>
<organism evidence="11 12">
    <name type="scientific">Sporosarcina ureilytica</name>
    <dbReference type="NCBI Taxonomy" id="298596"/>
    <lineage>
        <taxon>Bacteria</taxon>
        <taxon>Bacillati</taxon>
        <taxon>Bacillota</taxon>
        <taxon>Bacilli</taxon>
        <taxon>Bacillales</taxon>
        <taxon>Caryophanaceae</taxon>
        <taxon>Sporosarcina</taxon>
    </lineage>
</organism>
<dbReference type="InterPro" id="IPR027417">
    <property type="entry name" value="P-loop_NTPase"/>
</dbReference>
<evidence type="ECO:0000256" key="1">
    <source>
        <dbReference type="ARBA" id="ARBA00004202"/>
    </source>
</evidence>
<dbReference type="PANTHER" id="PTHR42771">
    <property type="entry name" value="IRON(3+)-HYDROXAMATE IMPORT ATP-BINDING PROTEIN FHUC"/>
    <property type="match status" value="1"/>
</dbReference>
<keyword evidence="3" id="KW-1003">Cell membrane</keyword>
<evidence type="ECO:0000256" key="2">
    <source>
        <dbReference type="ARBA" id="ARBA00022448"/>
    </source>
</evidence>
<dbReference type="PROSITE" id="PS00211">
    <property type="entry name" value="ABC_TRANSPORTER_1"/>
    <property type="match status" value="1"/>
</dbReference>
<evidence type="ECO:0000259" key="10">
    <source>
        <dbReference type="PROSITE" id="PS50893"/>
    </source>
</evidence>
<reference evidence="11 12" key="1">
    <citation type="submission" date="2016-09" db="EMBL/GenBank/DDBJ databases">
        <title>Complete genome sequence of the Lysinibacillus sphaericus LMG 22257, a specie of Bacillus with ureolytic activity that can effectively biodeposit calcium carbonate.</title>
        <authorList>
            <person name="Yan W."/>
        </authorList>
    </citation>
    <scope>NUCLEOTIDE SEQUENCE [LARGE SCALE GENOMIC DNA]</scope>
    <source>
        <strain evidence="11 12">LMG 22257</strain>
    </source>
</reference>
<name>A0A1D8JE11_9BACL</name>
<proteinExistence type="predicted"/>
<dbReference type="InterPro" id="IPR017871">
    <property type="entry name" value="ABC_transporter-like_CS"/>
</dbReference>
<dbReference type="GO" id="GO:0005886">
    <property type="term" value="C:plasma membrane"/>
    <property type="evidence" value="ECO:0007669"/>
    <property type="project" value="UniProtKB-SubCell"/>
</dbReference>
<evidence type="ECO:0000256" key="3">
    <source>
        <dbReference type="ARBA" id="ARBA00022475"/>
    </source>
</evidence>
<keyword evidence="4" id="KW-0410">Iron transport</keyword>
<keyword evidence="6 11" id="KW-0067">ATP-binding</keyword>
<gene>
    <name evidence="11" type="ORF">BI350_04770</name>
</gene>
<dbReference type="InterPro" id="IPR003439">
    <property type="entry name" value="ABC_transporter-like_ATP-bd"/>
</dbReference>
<keyword evidence="5" id="KW-0547">Nucleotide-binding</keyword>
<keyword evidence="8" id="KW-0406">Ion transport</keyword>
<dbReference type="CDD" id="cd03214">
    <property type="entry name" value="ABC_Iron-Siderophores_B12_Hemin"/>
    <property type="match status" value="1"/>
</dbReference>
<feature type="domain" description="ABC transporter" evidence="10">
    <location>
        <begin position="1"/>
        <end position="238"/>
    </location>
</feature>
<dbReference type="RefSeq" id="WP_075527073.1">
    <property type="nucleotide sequence ID" value="NZ_CP017560.1"/>
</dbReference>
<dbReference type="KEGG" id="surl:BI350_04770"/>
<dbReference type="EMBL" id="CP017560">
    <property type="protein sequence ID" value="AOV06949.1"/>
    <property type="molecule type" value="Genomic_DNA"/>
</dbReference>
<dbReference type="Pfam" id="PF00005">
    <property type="entry name" value="ABC_tran"/>
    <property type="match status" value="1"/>
</dbReference>
<evidence type="ECO:0000256" key="6">
    <source>
        <dbReference type="ARBA" id="ARBA00022840"/>
    </source>
</evidence>
<dbReference type="AlphaFoldDB" id="A0A1D8JE11"/>
<dbReference type="SMART" id="SM00382">
    <property type="entry name" value="AAA"/>
    <property type="match status" value="1"/>
</dbReference>
<keyword evidence="7" id="KW-0408">Iron</keyword>
<dbReference type="GO" id="GO:0005524">
    <property type="term" value="F:ATP binding"/>
    <property type="evidence" value="ECO:0007669"/>
    <property type="project" value="UniProtKB-KW"/>
</dbReference>
<dbReference type="FunFam" id="3.40.50.300:FF:000134">
    <property type="entry name" value="Iron-enterobactin ABC transporter ATP-binding protein"/>
    <property type="match status" value="1"/>
</dbReference>
<dbReference type="PANTHER" id="PTHR42771:SF10">
    <property type="entry name" value="FERRICHROME TRANSPORT ATP-BINDING PROTEIN FHUC"/>
    <property type="match status" value="1"/>
</dbReference>
<sequence>MEIKDISFSYQDKVKRLHDVEARIHKGQITTILGPNGSGKSTLLGVLTNNLQPQIGQVILDGKTINKYKPKELAKKLGVVHQQNSAPADMTVEKLVYYGRLPHRSTFSPQSEQDEQMVNWAIECTGLAEKRHDAIDTLSGGQQQRVWIAMALAQDTPFLFLDEPTSNLDIYYQYEILELVKQLCNEHGLTIVMVLHDINQAIQYSHHIIAMKTGKVIATGDPKKIVTEKLMAEVYGVNVVVKNDEEVGTYIVPIGI</sequence>
<evidence type="ECO:0000256" key="5">
    <source>
        <dbReference type="ARBA" id="ARBA00022741"/>
    </source>
</evidence>
<dbReference type="Gene3D" id="3.40.50.300">
    <property type="entry name" value="P-loop containing nucleotide triphosphate hydrolases"/>
    <property type="match status" value="1"/>
</dbReference>
<dbReference type="SUPFAM" id="SSF52540">
    <property type="entry name" value="P-loop containing nucleoside triphosphate hydrolases"/>
    <property type="match status" value="1"/>
</dbReference>
<dbReference type="Proteomes" id="UP000185746">
    <property type="component" value="Chromosome"/>
</dbReference>
<evidence type="ECO:0000313" key="12">
    <source>
        <dbReference type="Proteomes" id="UP000185746"/>
    </source>
</evidence>
<dbReference type="PROSITE" id="PS50893">
    <property type="entry name" value="ABC_TRANSPORTER_2"/>
    <property type="match status" value="1"/>
</dbReference>
<keyword evidence="2" id="KW-0813">Transport</keyword>
<keyword evidence="12" id="KW-1185">Reference proteome</keyword>
<keyword evidence="9" id="KW-0472">Membrane</keyword>
<evidence type="ECO:0000256" key="4">
    <source>
        <dbReference type="ARBA" id="ARBA00022496"/>
    </source>
</evidence>
<evidence type="ECO:0000256" key="8">
    <source>
        <dbReference type="ARBA" id="ARBA00023065"/>
    </source>
</evidence>